<sequence length="604" mass="67205">MTKLFEEFSPVSKQEWIEQATKDLKGDDFEKKLISRAIEGFSVFPFYTQEDLSGVDWLKGYQNKLSAPSAIPGESPRIWGNVAAIKTSNLQEGNKEIQSVLDNGVDALVLEIGADTDFKALLRDVLPQYIQIWLKLSSSVSPSIVSAFLEWFESKGLRVSELNGGVIFNDFQKAVSLQHDKIEYSSSLKNIFEITAAYPNFKGVGIDASLYHNSGGHAVQEIGFGISQAIDLIDELTEAGIEAETVFQNMFLRVSAGVNYFTEIAKFRAFRIAWHRLAGLYQVELDPASIVVFAETSMWAQSPIDPYNNLLRNTTAAMSAILGGCNALQVFPHSQTYQEADGFSKRMARNISNILKEESYFDRVMDPVAGSYYLENLTSTLLTESMKLVKQTEENGGWWSSLEKGIVQTAIKETRKTRFASMATRKEIMVGVNQYVNQAEKIQIEFQEIEEGQKELKPHSFSYPMVKLRKRVQRVIENQNAQIEVVILPLGNNPKQRIGFSQGFFQTAGFDTQVAEVSIDAASAIEKGKSANSKFVVLAGADEDYEAMAVKIGEGMAEEGKILILAGYPANQIENLVSAGVKHFIHLKTDLIATIDQLLEEAQL</sequence>
<dbReference type="InterPro" id="IPR036724">
    <property type="entry name" value="Cobalamin-bd_sf"/>
</dbReference>
<evidence type="ECO:0000256" key="3">
    <source>
        <dbReference type="ARBA" id="ARBA00022628"/>
    </source>
</evidence>
<evidence type="ECO:0000256" key="2">
    <source>
        <dbReference type="ARBA" id="ARBA00008465"/>
    </source>
</evidence>
<dbReference type="Gene3D" id="3.20.20.240">
    <property type="entry name" value="Methylmalonyl-CoA mutase"/>
    <property type="match status" value="1"/>
</dbReference>
<evidence type="ECO:0000256" key="5">
    <source>
        <dbReference type="ARBA" id="ARBA00023285"/>
    </source>
</evidence>
<dbReference type="EMBL" id="JAHCMY010000007">
    <property type="protein sequence ID" value="MBS9524933.1"/>
    <property type="molecule type" value="Genomic_DNA"/>
</dbReference>
<feature type="domain" description="Methylmalonyl-CoA mutase alpha/beta chain catalytic" evidence="6">
    <location>
        <begin position="116"/>
        <end position="451"/>
    </location>
</feature>
<reference evidence="7 8" key="1">
    <citation type="submission" date="2021-05" db="EMBL/GenBank/DDBJ databases">
        <authorList>
            <person name="Zhang Z.D."/>
            <person name="Osman G."/>
        </authorList>
    </citation>
    <scope>NUCLEOTIDE SEQUENCE [LARGE SCALE GENOMIC DNA]</scope>
    <source>
        <strain evidence="7 8">KCTC 32217</strain>
    </source>
</reference>
<dbReference type="AlphaFoldDB" id="A0AAP2G5U1"/>
<dbReference type="Pfam" id="PF01642">
    <property type="entry name" value="MM_CoA_mutase"/>
    <property type="match status" value="1"/>
</dbReference>
<comment type="caution">
    <text evidence="7">The sequence shown here is derived from an EMBL/GenBank/DDBJ whole genome shotgun (WGS) entry which is preliminary data.</text>
</comment>
<protein>
    <recommendedName>
        <fullName evidence="6">Methylmalonyl-CoA mutase alpha/beta chain catalytic domain-containing protein</fullName>
    </recommendedName>
</protein>
<keyword evidence="5" id="KW-0170">Cobalt</keyword>
<evidence type="ECO:0000313" key="7">
    <source>
        <dbReference type="EMBL" id="MBS9524933.1"/>
    </source>
</evidence>
<gene>
    <name evidence="7" type="ORF">KI659_13015</name>
</gene>
<accession>A0AAP2G5U1</accession>
<dbReference type="InterPro" id="IPR006099">
    <property type="entry name" value="MeMalonylCoA_mutase_a/b_cat"/>
</dbReference>
<evidence type="ECO:0000313" key="8">
    <source>
        <dbReference type="Proteomes" id="UP001319104"/>
    </source>
</evidence>
<dbReference type="GO" id="GO:0046872">
    <property type="term" value="F:metal ion binding"/>
    <property type="evidence" value="ECO:0007669"/>
    <property type="project" value="InterPro"/>
</dbReference>
<dbReference type="GO" id="GO:0031419">
    <property type="term" value="F:cobalamin binding"/>
    <property type="evidence" value="ECO:0007669"/>
    <property type="project" value="UniProtKB-KW"/>
</dbReference>
<keyword evidence="4" id="KW-0413">Isomerase</keyword>
<keyword evidence="8" id="KW-1185">Reference proteome</keyword>
<dbReference type="Proteomes" id="UP001319104">
    <property type="component" value="Unassembled WGS sequence"/>
</dbReference>
<dbReference type="InterPro" id="IPR016176">
    <property type="entry name" value="Cbl-dep_enz_cat"/>
</dbReference>
<comment type="cofactor">
    <cofactor evidence="1">
        <name>adenosylcob(III)alamin</name>
        <dbReference type="ChEBI" id="CHEBI:18408"/>
    </cofactor>
</comment>
<keyword evidence="3" id="KW-0846">Cobalamin</keyword>
<evidence type="ECO:0000256" key="4">
    <source>
        <dbReference type="ARBA" id="ARBA00023235"/>
    </source>
</evidence>
<dbReference type="PANTHER" id="PTHR48101">
    <property type="entry name" value="METHYLMALONYL-COA MUTASE, MITOCHONDRIAL-RELATED"/>
    <property type="match status" value="1"/>
</dbReference>
<dbReference type="SUPFAM" id="SSF52242">
    <property type="entry name" value="Cobalamin (vitamin B12)-binding domain"/>
    <property type="match status" value="1"/>
</dbReference>
<dbReference type="PANTHER" id="PTHR48101:SF1">
    <property type="entry name" value="METHYLMALONYL-COA MUTASE, LARGE SUBUNIT"/>
    <property type="match status" value="1"/>
</dbReference>
<name>A0AAP2G5U1_9BACT</name>
<dbReference type="GO" id="GO:0016866">
    <property type="term" value="F:intramolecular transferase activity"/>
    <property type="evidence" value="ECO:0007669"/>
    <property type="project" value="InterPro"/>
</dbReference>
<dbReference type="Gene3D" id="3.40.50.280">
    <property type="entry name" value="Cobalamin-binding domain"/>
    <property type="match status" value="1"/>
</dbReference>
<dbReference type="SUPFAM" id="SSF51703">
    <property type="entry name" value="Cobalamin (vitamin B12)-dependent enzymes"/>
    <property type="match status" value="1"/>
</dbReference>
<evidence type="ECO:0000259" key="6">
    <source>
        <dbReference type="Pfam" id="PF01642"/>
    </source>
</evidence>
<proteinExistence type="inferred from homology"/>
<comment type="similarity">
    <text evidence="2">Belongs to the methylmalonyl-CoA mutase family.</text>
</comment>
<dbReference type="RefSeq" id="WP_213945794.1">
    <property type="nucleotide sequence ID" value="NZ_JAHCMY010000007.1"/>
</dbReference>
<evidence type="ECO:0000256" key="1">
    <source>
        <dbReference type="ARBA" id="ARBA00001922"/>
    </source>
</evidence>
<organism evidence="7 8">
    <name type="scientific">Litoribacter ruber</name>
    <dbReference type="NCBI Taxonomy" id="702568"/>
    <lineage>
        <taxon>Bacteria</taxon>
        <taxon>Pseudomonadati</taxon>
        <taxon>Bacteroidota</taxon>
        <taxon>Cytophagia</taxon>
        <taxon>Cytophagales</taxon>
        <taxon>Cyclobacteriaceae</taxon>
        <taxon>Litoribacter</taxon>
    </lineage>
</organism>